<organism evidence="2 3">
    <name type="scientific">Claviceps pusilla</name>
    <dbReference type="NCBI Taxonomy" id="123648"/>
    <lineage>
        <taxon>Eukaryota</taxon>
        <taxon>Fungi</taxon>
        <taxon>Dikarya</taxon>
        <taxon>Ascomycota</taxon>
        <taxon>Pezizomycotina</taxon>
        <taxon>Sordariomycetes</taxon>
        <taxon>Hypocreomycetidae</taxon>
        <taxon>Hypocreales</taxon>
        <taxon>Clavicipitaceae</taxon>
        <taxon>Claviceps</taxon>
    </lineage>
</organism>
<comment type="caution">
    <text evidence="2">The sequence shown here is derived from an EMBL/GenBank/DDBJ whole genome shotgun (WGS) entry which is preliminary data.</text>
</comment>
<evidence type="ECO:0000313" key="3">
    <source>
        <dbReference type="Proteomes" id="UP000748025"/>
    </source>
</evidence>
<evidence type="ECO:0000313" key="2">
    <source>
        <dbReference type="EMBL" id="KAG6010240.1"/>
    </source>
</evidence>
<sequence>MGSTYLPPDMSQQLPLPGPSYPPQGSRASSSHQAFGHPVHGHQSHQSLQSLQNHQIHQIHQQAQQQPHHHLRQRHPTQHPETHGSHIANPPPSTHPHSLAQHGRPHAAPSHGSLQHHLPSPQMPPPPYHVSRQDDARQNPPCPPAPSMSVKPAGNQKLMVSPFSKIDEATGRKY</sequence>
<proteinExistence type="predicted"/>
<keyword evidence="3" id="KW-1185">Reference proteome</keyword>
<feature type="region of interest" description="Disordered" evidence="1">
    <location>
        <begin position="1"/>
        <end position="174"/>
    </location>
</feature>
<gene>
    <name evidence="2" type="ORF">E4U43_008607</name>
</gene>
<dbReference type="EMBL" id="SRPW01000961">
    <property type="protein sequence ID" value="KAG6010240.1"/>
    <property type="molecule type" value="Genomic_DNA"/>
</dbReference>
<name>A0A9P7SZJ7_9HYPO</name>
<accession>A0A9P7SZJ7</accession>
<feature type="compositionally biased region" description="Basic residues" evidence="1">
    <location>
        <begin position="67"/>
        <end position="77"/>
    </location>
</feature>
<reference evidence="2" key="1">
    <citation type="journal article" date="2020" name="bioRxiv">
        <title>Whole genome comparisons of ergot fungi reveals the divergence and evolution of species within the genus Claviceps are the result of varying mechanisms driving genome evolution and host range expansion.</title>
        <authorList>
            <person name="Wyka S.A."/>
            <person name="Mondo S.J."/>
            <person name="Liu M."/>
            <person name="Dettman J."/>
            <person name="Nalam V."/>
            <person name="Broders K.D."/>
        </authorList>
    </citation>
    <scope>NUCLEOTIDE SEQUENCE</scope>
    <source>
        <strain evidence="2">CCC 602</strain>
    </source>
</reference>
<feature type="non-terminal residue" evidence="2">
    <location>
        <position position="174"/>
    </location>
</feature>
<feature type="compositionally biased region" description="Basic and acidic residues" evidence="1">
    <location>
        <begin position="165"/>
        <end position="174"/>
    </location>
</feature>
<evidence type="ECO:0000256" key="1">
    <source>
        <dbReference type="SAM" id="MobiDB-lite"/>
    </source>
</evidence>
<dbReference type="OrthoDB" id="1746739at2759"/>
<protein>
    <submittedName>
        <fullName evidence="2">Uncharacterized protein</fullName>
    </submittedName>
</protein>
<feature type="compositionally biased region" description="Low complexity" evidence="1">
    <location>
        <begin position="44"/>
        <end position="66"/>
    </location>
</feature>
<dbReference type="AlphaFoldDB" id="A0A9P7SZJ7"/>
<dbReference type="Proteomes" id="UP000748025">
    <property type="component" value="Unassembled WGS sequence"/>
</dbReference>